<proteinExistence type="predicted"/>
<evidence type="ECO:0000313" key="4">
    <source>
        <dbReference type="EMBL" id="CAF3445407.1"/>
    </source>
</evidence>
<dbReference type="EMBL" id="CAJNYD010000641">
    <property type="protein sequence ID" value="CAF3282927.1"/>
    <property type="molecule type" value="Genomic_DNA"/>
</dbReference>
<name>A0A817SBD1_9BILA</name>
<feature type="compositionally biased region" description="Polar residues" evidence="1">
    <location>
        <begin position="44"/>
        <end position="64"/>
    </location>
</feature>
<organism evidence="3 5">
    <name type="scientific">Rotaria socialis</name>
    <dbReference type="NCBI Taxonomy" id="392032"/>
    <lineage>
        <taxon>Eukaryota</taxon>
        <taxon>Metazoa</taxon>
        <taxon>Spiralia</taxon>
        <taxon>Gnathifera</taxon>
        <taxon>Rotifera</taxon>
        <taxon>Eurotatoria</taxon>
        <taxon>Bdelloidea</taxon>
        <taxon>Philodinida</taxon>
        <taxon>Philodinidae</taxon>
        <taxon>Rotaria</taxon>
    </lineage>
</organism>
<reference evidence="3" key="1">
    <citation type="submission" date="2021-02" db="EMBL/GenBank/DDBJ databases">
        <authorList>
            <person name="Nowell W R."/>
        </authorList>
    </citation>
    <scope>NUCLEOTIDE SEQUENCE</scope>
</reference>
<feature type="compositionally biased region" description="Pro residues" evidence="1">
    <location>
        <begin position="31"/>
        <end position="41"/>
    </location>
</feature>
<evidence type="ECO:0000313" key="5">
    <source>
        <dbReference type="Proteomes" id="UP000663833"/>
    </source>
</evidence>
<accession>A0A817SBD1</accession>
<dbReference type="EMBL" id="CAJNYT010002051">
    <property type="protein sequence ID" value="CAF3445407.1"/>
    <property type="molecule type" value="Genomic_DNA"/>
</dbReference>
<keyword evidence="2" id="KW-0472">Membrane</keyword>
<evidence type="ECO:0000256" key="2">
    <source>
        <dbReference type="SAM" id="Phobius"/>
    </source>
</evidence>
<comment type="caution">
    <text evidence="3">The sequence shown here is derived from an EMBL/GenBank/DDBJ whole genome shotgun (WGS) entry which is preliminary data.</text>
</comment>
<feature type="region of interest" description="Disordered" evidence="1">
    <location>
        <begin position="1"/>
        <end position="94"/>
    </location>
</feature>
<dbReference type="AlphaFoldDB" id="A0A817SBD1"/>
<protein>
    <submittedName>
        <fullName evidence="3">Uncharacterized protein</fullName>
    </submittedName>
</protein>
<evidence type="ECO:0000313" key="3">
    <source>
        <dbReference type="EMBL" id="CAF3282927.1"/>
    </source>
</evidence>
<dbReference type="Proteomes" id="UP000663872">
    <property type="component" value="Unassembled WGS sequence"/>
</dbReference>
<evidence type="ECO:0000256" key="1">
    <source>
        <dbReference type="SAM" id="MobiDB-lite"/>
    </source>
</evidence>
<keyword evidence="2" id="KW-0812">Transmembrane</keyword>
<feature type="compositionally biased region" description="Polar residues" evidence="1">
    <location>
        <begin position="82"/>
        <end position="92"/>
    </location>
</feature>
<gene>
    <name evidence="4" type="ORF">GRG538_LOCUS13821</name>
    <name evidence="3" type="ORF">LUA448_LOCUS6656</name>
</gene>
<dbReference type="Proteomes" id="UP000663833">
    <property type="component" value="Unassembled WGS sequence"/>
</dbReference>
<sequence length="135" mass="15543">MRSAQVMRRGRRITVTNKEMLQSMSSSCDIPSPPPPPPPPSSSKGRCSTSLFTNKQHQDSQASNENDKSSVQKRNAVLPRFNPSSQRASFQQKDFEELEKSRRNIQNFYIFFLTLFIVLFLCIVYSFIRMMTKSV</sequence>
<feature type="transmembrane region" description="Helical" evidence="2">
    <location>
        <begin position="108"/>
        <end position="128"/>
    </location>
</feature>
<keyword evidence="2" id="KW-1133">Transmembrane helix</keyword>